<dbReference type="AlphaFoldDB" id="A0A1V9ZWC0"/>
<sequence length="141" mass="15789">MGLKNCSEIDSAKLEQIQVAQNAARNALNSLRKCEVVELKSFQKPPQVTLVTVECMVLILKLAPIPKEGHEYWEIGKRKILSDVQFLFSLTSVDLLAVLTSNEPPIAQVMEHANDPLLETEKAKSVNTVTWAFVFGFVFIF</sequence>
<dbReference type="Gene3D" id="1.20.920.60">
    <property type="match status" value="1"/>
</dbReference>
<feature type="domain" description="Dynein heavy chain coiled coil stalk" evidence="1">
    <location>
        <begin position="5"/>
        <end position="94"/>
    </location>
</feature>
<evidence type="ECO:0000313" key="2">
    <source>
        <dbReference type="EMBL" id="OQS02269.1"/>
    </source>
</evidence>
<name>A0A1V9ZWC0_9STRA</name>
<reference evidence="2 3" key="1">
    <citation type="journal article" date="2014" name="Genome Biol. Evol.">
        <title>The secreted proteins of Achlya hypogyna and Thraustotheca clavata identify the ancestral oomycete secretome and reveal gene acquisitions by horizontal gene transfer.</title>
        <authorList>
            <person name="Misner I."/>
            <person name="Blouin N."/>
            <person name="Leonard G."/>
            <person name="Richards T.A."/>
            <person name="Lane C.E."/>
        </authorList>
    </citation>
    <scope>NUCLEOTIDE SEQUENCE [LARGE SCALE GENOMIC DNA]</scope>
    <source>
        <strain evidence="2 3">ATCC 34112</strain>
    </source>
</reference>
<comment type="caution">
    <text evidence="2">The sequence shown here is derived from an EMBL/GenBank/DDBJ whole genome shotgun (WGS) entry which is preliminary data.</text>
</comment>
<dbReference type="Proteomes" id="UP000243217">
    <property type="component" value="Unassembled WGS sequence"/>
</dbReference>
<evidence type="ECO:0000259" key="1">
    <source>
        <dbReference type="Pfam" id="PF12777"/>
    </source>
</evidence>
<gene>
    <name evidence="2" type="ORF">THRCLA_21460</name>
</gene>
<dbReference type="Pfam" id="PF12777">
    <property type="entry name" value="MT"/>
    <property type="match status" value="1"/>
</dbReference>
<dbReference type="OrthoDB" id="63610at2759"/>
<proteinExistence type="predicted"/>
<protein>
    <recommendedName>
        <fullName evidence="1">Dynein heavy chain coiled coil stalk domain-containing protein</fullName>
    </recommendedName>
</protein>
<dbReference type="EMBL" id="JNBS01001166">
    <property type="protein sequence ID" value="OQS02269.1"/>
    <property type="molecule type" value="Genomic_DNA"/>
</dbReference>
<dbReference type="InterPro" id="IPR024743">
    <property type="entry name" value="Dynein_HC_stalk"/>
</dbReference>
<keyword evidence="3" id="KW-1185">Reference proteome</keyword>
<accession>A0A1V9ZWC0</accession>
<evidence type="ECO:0000313" key="3">
    <source>
        <dbReference type="Proteomes" id="UP000243217"/>
    </source>
</evidence>
<organism evidence="2 3">
    <name type="scientific">Thraustotheca clavata</name>
    <dbReference type="NCBI Taxonomy" id="74557"/>
    <lineage>
        <taxon>Eukaryota</taxon>
        <taxon>Sar</taxon>
        <taxon>Stramenopiles</taxon>
        <taxon>Oomycota</taxon>
        <taxon>Saprolegniomycetes</taxon>
        <taxon>Saprolegniales</taxon>
        <taxon>Achlyaceae</taxon>
        <taxon>Thraustotheca</taxon>
    </lineage>
</organism>